<feature type="region of interest" description="Disordered" evidence="2">
    <location>
        <begin position="288"/>
        <end position="327"/>
    </location>
</feature>
<dbReference type="Gene3D" id="3.40.1800.20">
    <property type="match status" value="1"/>
</dbReference>
<accession>A0A9N9T947</accession>
<feature type="binding site" evidence="1">
    <location>
        <position position="12"/>
    </location>
    <ligand>
        <name>Zn(2+)</name>
        <dbReference type="ChEBI" id="CHEBI:29105"/>
    </ligand>
</feature>
<keyword evidence="1" id="KW-0863">Zinc-finger</keyword>
<evidence type="ECO:0000256" key="2">
    <source>
        <dbReference type="SAM" id="MobiDB-lite"/>
    </source>
</evidence>
<dbReference type="EMBL" id="OU898283">
    <property type="protein sequence ID" value="CAG9839433.1"/>
    <property type="molecule type" value="Genomic_DNA"/>
</dbReference>
<protein>
    <recommendedName>
        <fullName evidence="3">ZAD domain-containing protein</fullName>
    </recommendedName>
</protein>
<evidence type="ECO:0000256" key="1">
    <source>
        <dbReference type="PROSITE-ProRule" id="PRU01263"/>
    </source>
</evidence>
<keyword evidence="5" id="KW-1185">Reference proteome</keyword>
<feature type="compositionally biased region" description="Basic and acidic residues" evidence="2">
    <location>
        <begin position="125"/>
        <end position="134"/>
    </location>
</feature>
<keyword evidence="1" id="KW-0862">Zinc</keyword>
<feature type="region of interest" description="Disordered" evidence="2">
    <location>
        <begin position="105"/>
        <end position="145"/>
    </location>
</feature>
<reference evidence="4" key="1">
    <citation type="submission" date="2022-01" db="EMBL/GenBank/DDBJ databases">
        <authorList>
            <person name="King R."/>
        </authorList>
    </citation>
    <scope>NUCLEOTIDE SEQUENCE</scope>
</reference>
<feature type="binding site" evidence="1">
    <location>
        <position position="55"/>
    </location>
    <ligand>
        <name>Zn(2+)</name>
        <dbReference type="ChEBI" id="CHEBI:29105"/>
    </ligand>
</feature>
<evidence type="ECO:0000259" key="3">
    <source>
        <dbReference type="PROSITE" id="PS51915"/>
    </source>
</evidence>
<organism evidence="4 5">
    <name type="scientific">Diabrotica balteata</name>
    <name type="common">Banded cucumber beetle</name>
    <dbReference type="NCBI Taxonomy" id="107213"/>
    <lineage>
        <taxon>Eukaryota</taxon>
        <taxon>Metazoa</taxon>
        <taxon>Ecdysozoa</taxon>
        <taxon>Arthropoda</taxon>
        <taxon>Hexapoda</taxon>
        <taxon>Insecta</taxon>
        <taxon>Pterygota</taxon>
        <taxon>Neoptera</taxon>
        <taxon>Endopterygota</taxon>
        <taxon>Coleoptera</taxon>
        <taxon>Polyphaga</taxon>
        <taxon>Cucujiformia</taxon>
        <taxon>Chrysomeloidea</taxon>
        <taxon>Chrysomelidae</taxon>
        <taxon>Galerucinae</taxon>
        <taxon>Diabroticina</taxon>
        <taxon>Diabroticites</taxon>
        <taxon>Diabrotica</taxon>
    </lineage>
</organism>
<name>A0A9N9T947_DIABA</name>
<feature type="domain" description="ZAD" evidence="3">
    <location>
        <begin position="7"/>
        <end position="82"/>
    </location>
</feature>
<dbReference type="GO" id="GO:0005634">
    <property type="term" value="C:nucleus"/>
    <property type="evidence" value="ECO:0007669"/>
    <property type="project" value="InterPro"/>
</dbReference>
<dbReference type="PROSITE" id="PS51915">
    <property type="entry name" value="ZAD"/>
    <property type="match status" value="1"/>
</dbReference>
<dbReference type="AlphaFoldDB" id="A0A9N9T947"/>
<dbReference type="InterPro" id="IPR012934">
    <property type="entry name" value="Znf_AD"/>
</dbReference>
<dbReference type="Pfam" id="PF07776">
    <property type="entry name" value="zf-AD"/>
    <property type="match status" value="1"/>
</dbReference>
<evidence type="ECO:0000313" key="4">
    <source>
        <dbReference type="EMBL" id="CAG9839433.1"/>
    </source>
</evidence>
<gene>
    <name evidence="4" type="ORF">DIABBA_LOCUS12199</name>
</gene>
<feature type="binding site" evidence="1">
    <location>
        <position position="9"/>
    </location>
    <ligand>
        <name>Zn(2+)</name>
        <dbReference type="ChEBI" id="CHEBI:29105"/>
    </ligand>
</feature>
<proteinExistence type="predicted"/>
<feature type="binding site" evidence="1">
    <location>
        <position position="58"/>
    </location>
    <ligand>
        <name>Zn(2+)</name>
        <dbReference type="ChEBI" id="CHEBI:29105"/>
    </ligand>
</feature>
<evidence type="ECO:0000313" key="5">
    <source>
        <dbReference type="Proteomes" id="UP001153709"/>
    </source>
</evidence>
<dbReference type="Proteomes" id="UP001153709">
    <property type="component" value="Chromosome 8"/>
</dbReference>
<feature type="compositionally biased region" description="Basic and acidic residues" evidence="2">
    <location>
        <begin position="288"/>
        <end position="308"/>
    </location>
</feature>
<sequence>MDDTSADQCRLCLSQKELVSVFNCDNVKAKKMEELILLTTGVEILEKDVISRKICTNCSKVVIKMHEFRERSIRTDKFLKEKCIEQLRATEMKIPNTNVTITTRKRLKKEKLGDSNHNNHNNCKNKLDESKDENNSYSHNSSIPRKVSVHKSVSELFSRHPNIKLRTDVLVFDFDPFVSLELDEVEKYCNANNIDLKLATKRALQVNTARKRTRPLHNKKISNSNSSSETNISEDKIISPNNLQSDKDQLKVSPISIKLVDDRYNFKVTPVSIKRTDDNVKFTVISKDTSERKRENSDSEETITAKKESKIKRRRLSSNDFTSDTEQTNPTLFETLELKPSQPSPKQTKTYKCNICLSVHKNAKTLKLHYQEHFCCSFCKARFRLIERRISHEQKCTVGHALNSKPYVELTRVDLDSKVKNKYLNCNSVINKNSTNCNEVIVLSDDDEPVIKSTSVSNSFTSKSNSDLSVGITDAQNIQSKVNMSVTSVANEFSRIDKLINECEMELNKVTTHSSAKSNTCPQSPATVGNNEILPQIEVSSSPNVDVLPVQYSSTAIVRPDIRIKNDTLLNTNNLNSSDIPLLQELLRHAKRLNKSLKKPTTEDITRNGTMKNMFLQLRVYKVPINIRHGEHCVTISEPEPDVNKEVTMWNDITPLPLINKKTNMDITNITLKPSQTVPINTVNTNNPATLQHSVSVPIILNGTVSRINPTLANMLTPNTQYSKTNSSYPNHTIVSSPNIPSQSSLTVTSPNGVRTVFSQRFTPNFLITSNALNSTNNTSPVNSNASSPQLVPRNLNSAIVNNATNNSRLEFVPLPSTAINLTNNISQFFRPPGGVVMTNSRSVLRPASNPVVTDRNIITNNRLSTSPTQNNGQFAYSNSNNRQITAPMLNNQCVVLNATVANASTTPNAITSNNIQQNILNTTTLMPNNNTNNNYSTSSPCETSVAPNNFTFSKPIIRVKNICELK</sequence>
<feature type="compositionally biased region" description="Polar residues" evidence="2">
    <location>
        <begin position="318"/>
        <end position="327"/>
    </location>
</feature>
<dbReference type="SUPFAM" id="SSF57716">
    <property type="entry name" value="Glucocorticoid receptor-like (DNA-binding domain)"/>
    <property type="match status" value="1"/>
</dbReference>
<dbReference type="OrthoDB" id="6784650at2759"/>
<keyword evidence="1" id="KW-0479">Metal-binding</keyword>
<dbReference type="GO" id="GO:0008270">
    <property type="term" value="F:zinc ion binding"/>
    <property type="evidence" value="ECO:0007669"/>
    <property type="project" value="UniProtKB-UniRule"/>
</dbReference>
<dbReference type="SMART" id="SM00868">
    <property type="entry name" value="zf-AD"/>
    <property type="match status" value="1"/>
</dbReference>